<sequence length="107" mass="12124">MNQNNHSFFKNNCMTLILISCSKGQKKHKWVLGPCQYWLTVSQKCCDSVTPSMQLGAGHGAYYQNHYVTCLGNHHQLSSSKEERFLQGKTIASHGSCKKPSRKHILK</sequence>
<proteinExistence type="predicted"/>
<accession>A0A0E9X532</accession>
<reference evidence="1" key="1">
    <citation type="submission" date="2014-11" db="EMBL/GenBank/DDBJ databases">
        <authorList>
            <person name="Amaro Gonzalez C."/>
        </authorList>
    </citation>
    <scope>NUCLEOTIDE SEQUENCE</scope>
</reference>
<reference evidence="1" key="2">
    <citation type="journal article" date="2015" name="Fish Shellfish Immunol.">
        <title>Early steps in the European eel (Anguilla anguilla)-Vibrio vulnificus interaction in the gills: Role of the RtxA13 toxin.</title>
        <authorList>
            <person name="Callol A."/>
            <person name="Pajuelo D."/>
            <person name="Ebbesson L."/>
            <person name="Teles M."/>
            <person name="MacKenzie S."/>
            <person name="Amaro C."/>
        </authorList>
    </citation>
    <scope>NUCLEOTIDE SEQUENCE</scope>
</reference>
<organism evidence="1">
    <name type="scientific">Anguilla anguilla</name>
    <name type="common">European freshwater eel</name>
    <name type="synonym">Muraena anguilla</name>
    <dbReference type="NCBI Taxonomy" id="7936"/>
    <lineage>
        <taxon>Eukaryota</taxon>
        <taxon>Metazoa</taxon>
        <taxon>Chordata</taxon>
        <taxon>Craniata</taxon>
        <taxon>Vertebrata</taxon>
        <taxon>Euteleostomi</taxon>
        <taxon>Actinopterygii</taxon>
        <taxon>Neopterygii</taxon>
        <taxon>Teleostei</taxon>
        <taxon>Anguilliformes</taxon>
        <taxon>Anguillidae</taxon>
        <taxon>Anguilla</taxon>
    </lineage>
</organism>
<dbReference type="EMBL" id="GBXM01011587">
    <property type="protein sequence ID" value="JAH96990.1"/>
    <property type="molecule type" value="Transcribed_RNA"/>
</dbReference>
<evidence type="ECO:0000313" key="1">
    <source>
        <dbReference type="EMBL" id="JAH96990.1"/>
    </source>
</evidence>
<protein>
    <submittedName>
        <fullName evidence="1">Uncharacterized protein</fullName>
    </submittedName>
</protein>
<dbReference type="AlphaFoldDB" id="A0A0E9X532"/>
<name>A0A0E9X532_ANGAN</name>